<evidence type="ECO:0000313" key="2">
    <source>
        <dbReference type="EMBL" id="MBI8989270.1"/>
    </source>
</evidence>
<name>A0A934M8M2_9CORY</name>
<evidence type="ECO:0000313" key="3">
    <source>
        <dbReference type="Proteomes" id="UP000645966"/>
    </source>
</evidence>
<keyword evidence="3" id="KW-1185">Reference proteome</keyword>
<sequence>MGMDVDRIRTGVAVVSIAALIGAVAWLSTSDRVAKPMPVNGDVLGRYHGESLDDYLARAGDSLAVTPDDDDGFALVTFRELQPAADAARVLEQADIGRVNALVLDGAVPVALPEPTGAEGREEVFDRTLNLIGHSLGDGGTLPDRRLRGVVVWDDGRALRVLAGEPEVLAVEVLPPDAAWGRIGVQPVVRPE</sequence>
<comment type="caution">
    <text evidence="2">The sequence shown here is derived from an EMBL/GenBank/DDBJ whole genome shotgun (WGS) entry which is preliminary data.</text>
</comment>
<gene>
    <name evidence="2" type="ORF">JDV75_05785</name>
</gene>
<protein>
    <submittedName>
        <fullName evidence="2">Uncharacterized protein</fullName>
    </submittedName>
</protein>
<feature type="transmembrane region" description="Helical" evidence="1">
    <location>
        <begin position="12"/>
        <end position="29"/>
    </location>
</feature>
<accession>A0A934M8M2</accession>
<dbReference type="Proteomes" id="UP000645966">
    <property type="component" value="Unassembled WGS sequence"/>
</dbReference>
<keyword evidence="1" id="KW-1133">Transmembrane helix</keyword>
<keyword evidence="1" id="KW-0812">Transmembrane</keyword>
<proteinExistence type="predicted"/>
<keyword evidence="1" id="KW-0472">Membrane</keyword>
<reference evidence="2" key="1">
    <citation type="submission" date="2020-12" db="EMBL/GenBank/DDBJ databases">
        <title>Genome public.</title>
        <authorList>
            <person name="Sun Q."/>
        </authorList>
    </citation>
    <scope>NUCLEOTIDE SEQUENCE</scope>
    <source>
        <strain evidence="2">CCM 8863</strain>
    </source>
</reference>
<dbReference type="EMBL" id="JAEIOS010000011">
    <property type="protein sequence ID" value="MBI8989270.1"/>
    <property type="molecule type" value="Genomic_DNA"/>
</dbReference>
<evidence type="ECO:0000256" key="1">
    <source>
        <dbReference type="SAM" id="Phobius"/>
    </source>
</evidence>
<organism evidence="2 3">
    <name type="scientific">Corynebacterium meridianum</name>
    <dbReference type="NCBI Taxonomy" id="2765363"/>
    <lineage>
        <taxon>Bacteria</taxon>
        <taxon>Bacillati</taxon>
        <taxon>Actinomycetota</taxon>
        <taxon>Actinomycetes</taxon>
        <taxon>Mycobacteriales</taxon>
        <taxon>Corynebacteriaceae</taxon>
        <taxon>Corynebacterium</taxon>
    </lineage>
</organism>
<dbReference type="AlphaFoldDB" id="A0A934M8M2"/>